<evidence type="ECO:0000256" key="4">
    <source>
        <dbReference type="SAM" id="SignalP"/>
    </source>
</evidence>
<dbReference type="SMART" id="SM00060">
    <property type="entry name" value="FN3"/>
    <property type="match status" value="2"/>
</dbReference>
<dbReference type="Pfam" id="PF22816">
    <property type="entry name" value="CatAgl_D2"/>
    <property type="match status" value="1"/>
</dbReference>
<dbReference type="InterPro" id="IPR011050">
    <property type="entry name" value="Pectin_lyase_fold/virulence"/>
</dbReference>
<dbReference type="InterPro" id="IPR011635">
    <property type="entry name" value="CARDB"/>
</dbReference>
<sequence length="1429" mass="148203">MRTPTWRSRCLSAAIATSLLALGGPLMAAHAAGGPNIALGDAAAASSAQSGFSAGSVTDGNQGTYWESAGGSLPQWVQADLGTATRVDEVVLRLPAGWEARNQTLSVQGSADGTSFSTLKASATYTFSPGSANTVTVAFPATQTRFVRVNVTANTGWQAAQLSELEVHAAEGSSANLAAGKTLTASSHTEVYAAPNANDGNRASYWESGNNALPQWLQADLGASVAVNRVVLKLPAGWGARSQTLKIQGSTDGTAFTDLSASRAYAFDAGNDNTATITLDSTTTRYVRVLVTANTVQPAAQISELEVYGPATGDTQAPSAPANLAYTQPATGQIRLTWNASTDNVGVSGYDVYANNVLLTSVAGDVTSFTDNRPAGQTVSYRVRAKDAAGNQSGDSNTVTRTGDGGDTQAPTAPANLGFTEPASGQVKLTWTAATDDRGVTAYDVYANNVLRGSVSGQTTTYTDTQPASATVAYHVVAKDAAGNASVASNSVTRNGTGGTGSNLSVGKAIEASSATGNFAAANANDNSTATYWEGGGGAYPQTLTVKLGANADVDRLVLKLDPAQAWQARTQTLEVLGREQSAAGFTSRVAARGYSFDPASGNTVTIPLTARLADVQLKFTANTGAPGGQIAEFQVVGVPALNPDLTVTGLSTTPAAPEEDDEITVSAVVRNDGPAPAAASKVAVRLGGTKVATGQAPALAPGEQATVPVSVGVRAAGSYELSAVADEANEVVEQNETNNAHTRSTALVVKPVASADLVASSVTTTPSSPKAGDAVTFKVAVRNQGTTATTAGSHGVTLELLNAQGGVVRTLTGSHGGALAPGATADVSLGTWTAVNGSYTVRTVLADDANELPVKRGNNTQTQSLFVGRGANMPYTMYEAEDGAAGGGASVVGPNRTVGDIAGEASGRKAVTLDATGEYVEFTTRAATNTLVTRFSIPDAPGGGGISTTLNVYVDGVFKKALPLTSKYAWLYGAEAGPGNDPGSGAPRHIYDEANLMLGETVPAGSRIRLQKDSANSAAHYAIDFVNLEQVAPVANPDPAAYTVPAGFTHQDVQNALDKVRMDTTGKLVGVYLPAGDYQTSSKFQVYGKAVKVVGAGPWFTKFHAPTTQDNTDIGFRAEATANGSLFKGFAYFGNYVTRIDGPGKVFDFANVADVVIDDIWNEHMVCLYWGANTDRMTIKNSRIRNMFADGVNMTNGSTDNLVSNNDARATGDDSFALFSAIDAGGADMKNNVYENLTTTLTWRAAGIAVYGGYNNTFRNIHIADTLVYSGITISSLDFGYPMNGFGTVPTNFENISIVRAGGHFWGNQSFPGIWIFSASKVFQGIRVSHVDIVDPTYSGIMFQTKYTGSQPENPVKDTVFTDISITGAKRSGDAWDARSGIGIWANEMPEPGQGPAVGEATFNCLRMQDNAENIRNTTNFKININPC</sequence>
<keyword evidence="7" id="KW-1185">Reference proteome</keyword>
<keyword evidence="1" id="KW-0326">Glycosidase</keyword>
<name>A0ABW7BNA5_9ACTN</name>
<evidence type="ECO:0000256" key="2">
    <source>
        <dbReference type="ARBA" id="ARBA00023326"/>
    </source>
</evidence>
<keyword evidence="2" id="KW-0119">Carbohydrate metabolism</keyword>
<proteinExistence type="predicted"/>
<feature type="region of interest" description="Disordered" evidence="3">
    <location>
        <begin position="383"/>
        <end position="421"/>
    </location>
</feature>
<evidence type="ECO:0000256" key="3">
    <source>
        <dbReference type="SAM" id="MobiDB-lite"/>
    </source>
</evidence>
<feature type="domain" description="F5/8 type C" evidence="5">
    <location>
        <begin position="14"/>
        <end position="170"/>
    </location>
</feature>
<dbReference type="SMART" id="SM00231">
    <property type="entry name" value="FA58C"/>
    <property type="match status" value="2"/>
</dbReference>
<dbReference type="Pfam" id="PF00754">
    <property type="entry name" value="F5_F8_type_C"/>
    <property type="match status" value="3"/>
</dbReference>
<evidence type="ECO:0000313" key="7">
    <source>
        <dbReference type="Proteomes" id="UP001604282"/>
    </source>
</evidence>
<reference evidence="6 7" key="1">
    <citation type="submission" date="2024-10" db="EMBL/GenBank/DDBJ databases">
        <title>The Natural Products Discovery Center: Release of the First 8490 Sequenced Strains for Exploring Actinobacteria Biosynthetic Diversity.</title>
        <authorList>
            <person name="Kalkreuter E."/>
            <person name="Kautsar S.A."/>
            <person name="Yang D."/>
            <person name="Bader C.D."/>
            <person name="Teijaro C.N."/>
            <person name="Fluegel L."/>
            <person name="Davis C.M."/>
            <person name="Simpson J.R."/>
            <person name="Lauterbach L."/>
            <person name="Steele A.D."/>
            <person name="Gui C."/>
            <person name="Meng S."/>
            <person name="Li G."/>
            <person name="Viehrig K."/>
            <person name="Ye F."/>
            <person name="Su P."/>
            <person name="Kiefer A.F."/>
            <person name="Nichols A."/>
            <person name="Cepeda A.J."/>
            <person name="Yan W."/>
            <person name="Fan B."/>
            <person name="Jiang Y."/>
            <person name="Adhikari A."/>
            <person name="Zheng C.-J."/>
            <person name="Schuster L."/>
            <person name="Cowan T.M."/>
            <person name="Smanski M.J."/>
            <person name="Chevrette M.G."/>
            <person name="De Carvalho L.P.S."/>
            <person name="Shen B."/>
        </authorList>
    </citation>
    <scope>NUCLEOTIDE SEQUENCE [LARGE SCALE GENOMIC DNA]</scope>
    <source>
        <strain evidence="6 7">NPDC048229</strain>
    </source>
</reference>
<feature type="domain" description="F5/8 type C" evidence="5">
    <location>
        <begin position="172"/>
        <end position="310"/>
    </location>
</feature>
<feature type="chain" id="PRO_5047503314" evidence="4">
    <location>
        <begin position="29"/>
        <end position="1429"/>
    </location>
</feature>
<dbReference type="Pfam" id="PF22815">
    <property type="entry name" value="CatAgl_D1"/>
    <property type="match status" value="1"/>
</dbReference>
<dbReference type="InterPro" id="IPR003961">
    <property type="entry name" value="FN3_dom"/>
</dbReference>
<dbReference type="CDD" id="cd00063">
    <property type="entry name" value="FN3"/>
    <property type="match status" value="1"/>
</dbReference>
<comment type="caution">
    <text evidence="6">The sequence shown here is derived from an EMBL/GenBank/DDBJ whole genome shotgun (WGS) entry which is preliminary data.</text>
</comment>
<gene>
    <name evidence="6" type="ORF">ACGFYS_02975</name>
</gene>
<feature type="signal peptide" evidence="4">
    <location>
        <begin position="1"/>
        <end position="28"/>
    </location>
</feature>
<dbReference type="Proteomes" id="UP001604282">
    <property type="component" value="Unassembled WGS sequence"/>
</dbReference>
<feature type="domain" description="F5/8 type C" evidence="5">
    <location>
        <begin position="492"/>
        <end position="639"/>
    </location>
</feature>
<dbReference type="CDD" id="cd14490">
    <property type="entry name" value="CBM6-CBM35-CBM36_like_1"/>
    <property type="match status" value="1"/>
</dbReference>
<dbReference type="Gene3D" id="2.60.120.260">
    <property type="entry name" value="Galactose-binding domain-like"/>
    <property type="match status" value="3"/>
</dbReference>
<dbReference type="Gene3D" id="2.160.20.10">
    <property type="entry name" value="Single-stranded right-handed beta-helix, Pectin lyase-like"/>
    <property type="match status" value="1"/>
</dbReference>
<dbReference type="InterPro" id="IPR013783">
    <property type="entry name" value="Ig-like_fold"/>
</dbReference>
<dbReference type="RefSeq" id="WP_392879174.1">
    <property type="nucleotide sequence ID" value="NZ_JBICZW010000002.1"/>
</dbReference>
<dbReference type="SUPFAM" id="SSF51126">
    <property type="entry name" value="Pectin lyase-like"/>
    <property type="match status" value="1"/>
</dbReference>
<dbReference type="EMBL" id="JBICZW010000002">
    <property type="protein sequence ID" value="MFG3187880.1"/>
    <property type="molecule type" value="Genomic_DNA"/>
</dbReference>
<feature type="compositionally biased region" description="Polar residues" evidence="3">
    <location>
        <begin position="390"/>
        <end position="401"/>
    </location>
</feature>
<dbReference type="SUPFAM" id="SSF49785">
    <property type="entry name" value="Galactose-binding domain-like"/>
    <property type="match status" value="3"/>
</dbReference>
<dbReference type="InterPro" id="IPR008979">
    <property type="entry name" value="Galactose-bd-like_sf"/>
</dbReference>
<keyword evidence="4" id="KW-0732">Signal</keyword>
<dbReference type="Pfam" id="PF07705">
    <property type="entry name" value="CARDB"/>
    <property type="match status" value="2"/>
</dbReference>
<accession>A0ABW7BNA5</accession>
<protein>
    <submittedName>
        <fullName evidence="6">Discoidin domain-containing protein</fullName>
    </submittedName>
</protein>
<dbReference type="InterPro" id="IPR000421">
    <property type="entry name" value="FA58C"/>
</dbReference>
<dbReference type="InterPro" id="IPR055149">
    <property type="entry name" value="Agl_cat_D2"/>
</dbReference>
<dbReference type="InterPro" id="IPR033801">
    <property type="entry name" value="CBM6-CBM35-CBM36-like_1"/>
</dbReference>
<dbReference type="InterPro" id="IPR012334">
    <property type="entry name" value="Pectin_lyas_fold"/>
</dbReference>
<dbReference type="Gene3D" id="2.60.40.10">
    <property type="entry name" value="Immunoglobulins"/>
    <property type="match status" value="4"/>
</dbReference>
<dbReference type="SUPFAM" id="SSF49265">
    <property type="entry name" value="Fibronectin type III"/>
    <property type="match status" value="1"/>
</dbReference>
<organism evidence="6 7">
    <name type="scientific">Streptomyces omiyaensis</name>
    <dbReference type="NCBI Taxonomy" id="68247"/>
    <lineage>
        <taxon>Bacteria</taxon>
        <taxon>Bacillati</taxon>
        <taxon>Actinomycetota</taxon>
        <taxon>Actinomycetes</taxon>
        <taxon>Kitasatosporales</taxon>
        <taxon>Streptomycetaceae</taxon>
        <taxon>Streptomyces</taxon>
    </lineage>
</organism>
<evidence type="ECO:0000313" key="6">
    <source>
        <dbReference type="EMBL" id="MFG3187880.1"/>
    </source>
</evidence>
<keyword evidence="1" id="KW-0378">Hydrolase</keyword>
<dbReference type="PROSITE" id="PS50022">
    <property type="entry name" value="FA58C_3"/>
    <property type="match status" value="3"/>
</dbReference>
<dbReference type="SMART" id="SM00710">
    <property type="entry name" value="PbH1"/>
    <property type="match status" value="7"/>
</dbReference>
<evidence type="ECO:0000259" key="5">
    <source>
        <dbReference type="PROSITE" id="PS50022"/>
    </source>
</evidence>
<dbReference type="InterPro" id="IPR036116">
    <property type="entry name" value="FN3_sf"/>
</dbReference>
<dbReference type="InterPro" id="IPR006626">
    <property type="entry name" value="PbH1"/>
</dbReference>
<evidence type="ECO:0000256" key="1">
    <source>
        <dbReference type="ARBA" id="ARBA00023295"/>
    </source>
</evidence>
<keyword evidence="2" id="KW-0624">Polysaccharide degradation</keyword>